<dbReference type="OrthoDB" id="5388417at2759"/>
<keyword evidence="4" id="KW-1185">Reference proteome</keyword>
<organism evidence="3 4">
    <name type="scientific">Hymenoscyphus fraxineus</name>
    <dbReference type="NCBI Taxonomy" id="746836"/>
    <lineage>
        <taxon>Eukaryota</taxon>
        <taxon>Fungi</taxon>
        <taxon>Dikarya</taxon>
        <taxon>Ascomycota</taxon>
        <taxon>Pezizomycotina</taxon>
        <taxon>Leotiomycetes</taxon>
        <taxon>Helotiales</taxon>
        <taxon>Helotiaceae</taxon>
        <taxon>Hymenoscyphus</taxon>
    </lineage>
</organism>
<protein>
    <submittedName>
        <fullName evidence="3">Uncharacterized protein</fullName>
    </submittedName>
</protein>
<feature type="region of interest" description="Disordered" evidence="1">
    <location>
        <begin position="156"/>
        <end position="199"/>
    </location>
</feature>
<evidence type="ECO:0000313" key="3">
    <source>
        <dbReference type="EMBL" id="CAG8955245.1"/>
    </source>
</evidence>
<name>A0A9N9L014_9HELO</name>
<dbReference type="Proteomes" id="UP000696280">
    <property type="component" value="Unassembled WGS sequence"/>
</dbReference>
<comment type="caution">
    <text evidence="3">The sequence shown here is derived from an EMBL/GenBank/DDBJ whole genome shotgun (WGS) entry which is preliminary data.</text>
</comment>
<feature type="compositionally biased region" description="Basic and acidic residues" evidence="1">
    <location>
        <begin position="173"/>
        <end position="199"/>
    </location>
</feature>
<keyword evidence="2" id="KW-0472">Membrane</keyword>
<keyword evidence="2" id="KW-0812">Transmembrane</keyword>
<evidence type="ECO:0000256" key="1">
    <source>
        <dbReference type="SAM" id="MobiDB-lite"/>
    </source>
</evidence>
<gene>
    <name evidence="3" type="ORF">HYFRA_00011227</name>
</gene>
<feature type="transmembrane region" description="Helical" evidence="2">
    <location>
        <begin position="38"/>
        <end position="59"/>
    </location>
</feature>
<accession>A0A9N9L014</accession>
<evidence type="ECO:0000313" key="4">
    <source>
        <dbReference type="Proteomes" id="UP000696280"/>
    </source>
</evidence>
<dbReference type="EMBL" id="CAJVRL010000061">
    <property type="protein sequence ID" value="CAG8955245.1"/>
    <property type="molecule type" value="Genomic_DNA"/>
</dbReference>
<dbReference type="AlphaFoldDB" id="A0A9N9L014"/>
<evidence type="ECO:0000256" key="2">
    <source>
        <dbReference type="SAM" id="Phobius"/>
    </source>
</evidence>
<reference evidence="3" key="1">
    <citation type="submission" date="2021-07" db="EMBL/GenBank/DDBJ databases">
        <authorList>
            <person name="Durling M."/>
        </authorList>
    </citation>
    <scope>NUCLEOTIDE SEQUENCE</scope>
</reference>
<proteinExistence type="predicted"/>
<keyword evidence="2" id="KW-1133">Transmembrane helix</keyword>
<sequence>MDSISTLVSQGSARLTAREEAFSNNPEIKAQNRTMLDLTIALMVLIVIATSLVGSLFFLRRIRRRNALARETLPTHNDPSQQGHKRLTITTSNAPAYTRNSAIIAYDEKSPMMSDSGSPTSPVPEIRITFPDEQDDTGRKTSGRVVVVRVGETSVGLEPLPQQDEQLPAYQKESGERFDSIDMDRIGGLKEKHEKDQFS</sequence>